<dbReference type="EMBL" id="CACRXK020012375">
    <property type="protein sequence ID" value="CAB4023216.1"/>
    <property type="molecule type" value="Genomic_DNA"/>
</dbReference>
<dbReference type="AlphaFoldDB" id="A0A6S7IZA0"/>
<sequence length="109" mass="12427">MSILFGYDYFDTAAEDMNTLKQKLTVVEKGQQGNTAEIVAHTNDIKKLNSLGKNSVQYDFTQIPGHPPGFLQTPIISDGERKKRKIHQVQHQRRKKHSNTLLLVRVLRG</sequence>
<keyword evidence="2" id="KW-1185">Reference proteome</keyword>
<protein>
    <submittedName>
        <fullName evidence="1">Uncharacterized protein</fullName>
    </submittedName>
</protein>
<accession>A0A6S7IZA0</accession>
<reference evidence="1" key="1">
    <citation type="submission" date="2020-04" db="EMBL/GenBank/DDBJ databases">
        <authorList>
            <person name="Alioto T."/>
            <person name="Alioto T."/>
            <person name="Gomez Garrido J."/>
        </authorList>
    </citation>
    <scope>NUCLEOTIDE SEQUENCE</scope>
    <source>
        <strain evidence="1">A484AB</strain>
    </source>
</reference>
<comment type="caution">
    <text evidence="1">The sequence shown here is derived from an EMBL/GenBank/DDBJ whole genome shotgun (WGS) entry which is preliminary data.</text>
</comment>
<evidence type="ECO:0000313" key="2">
    <source>
        <dbReference type="Proteomes" id="UP001152795"/>
    </source>
</evidence>
<evidence type="ECO:0000313" key="1">
    <source>
        <dbReference type="EMBL" id="CAB4023216.1"/>
    </source>
</evidence>
<organism evidence="1 2">
    <name type="scientific">Paramuricea clavata</name>
    <name type="common">Red gorgonian</name>
    <name type="synonym">Violescent sea-whip</name>
    <dbReference type="NCBI Taxonomy" id="317549"/>
    <lineage>
        <taxon>Eukaryota</taxon>
        <taxon>Metazoa</taxon>
        <taxon>Cnidaria</taxon>
        <taxon>Anthozoa</taxon>
        <taxon>Octocorallia</taxon>
        <taxon>Malacalcyonacea</taxon>
        <taxon>Plexauridae</taxon>
        <taxon>Paramuricea</taxon>
    </lineage>
</organism>
<gene>
    <name evidence="1" type="ORF">PACLA_8A021366</name>
</gene>
<dbReference type="Proteomes" id="UP001152795">
    <property type="component" value="Unassembled WGS sequence"/>
</dbReference>
<proteinExistence type="predicted"/>
<name>A0A6S7IZA0_PARCT</name>